<dbReference type="EMBL" id="CAKMMW010000008">
    <property type="protein sequence ID" value="CAH1208219.1"/>
    <property type="molecule type" value="Genomic_DNA"/>
</dbReference>
<evidence type="ECO:0000313" key="3">
    <source>
        <dbReference type="Proteomes" id="UP000838821"/>
    </source>
</evidence>
<keyword evidence="1" id="KW-0472">Membrane</keyword>
<gene>
    <name evidence="2" type="ORF">PAECIP111891_03178</name>
</gene>
<reference evidence="2" key="1">
    <citation type="submission" date="2022-01" db="EMBL/GenBank/DDBJ databases">
        <authorList>
            <person name="Criscuolo A."/>
        </authorList>
    </citation>
    <scope>NUCLEOTIDE SEQUENCE</scope>
    <source>
        <strain evidence="2">CIP111891</strain>
    </source>
</reference>
<name>A0ABM9CBS0_9BACL</name>
<sequence>MQITVGAKCWDGSRSKSLSNLIKVEGLTLHLVERVTFKDRLRRLNDPKLKALLGYAVPIAFLINGLPPFGITRAFAQTVTTAAPFVSETVPAMAVMSDAFKGKILHAFDPLINLIQSLSYPIAGVMIAGGCLFIMVGNREKGMQMLQNAAIGYILVQLSPMILELLVGIGGHI</sequence>
<organism evidence="2 3">
    <name type="scientific">Paenibacillus allorhizoplanae</name>
    <dbReference type="NCBI Taxonomy" id="2905648"/>
    <lineage>
        <taxon>Bacteria</taxon>
        <taxon>Bacillati</taxon>
        <taxon>Bacillota</taxon>
        <taxon>Bacilli</taxon>
        <taxon>Bacillales</taxon>
        <taxon>Paenibacillaceae</taxon>
        <taxon>Paenibacillus</taxon>
    </lineage>
</organism>
<evidence type="ECO:0000313" key="2">
    <source>
        <dbReference type="EMBL" id="CAH1208219.1"/>
    </source>
</evidence>
<keyword evidence="1" id="KW-1133">Transmembrane helix</keyword>
<accession>A0ABM9CBS0</accession>
<protein>
    <recommendedName>
        <fullName evidence="4">YIP1 family protein</fullName>
    </recommendedName>
</protein>
<keyword evidence="1" id="KW-0812">Transmembrane</keyword>
<dbReference type="RefSeq" id="WP_236288558.1">
    <property type="nucleotide sequence ID" value="NZ_CAKMMW010000008.1"/>
</dbReference>
<feature type="transmembrane region" description="Helical" evidence="1">
    <location>
        <begin position="150"/>
        <end position="170"/>
    </location>
</feature>
<feature type="transmembrane region" description="Helical" evidence="1">
    <location>
        <begin position="118"/>
        <end position="138"/>
    </location>
</feature>
<evidence type="ECO:0000256" key="1">
    <source>
        <dbReference type="SAM" id="Phobius"/>
    </source>
</evidence>
<evidence type="ECO:0008006" key="4">
    <source>
        <dbReference type="Google" id="ProtNLM"/>
    </source>
</evidence>
<feature type="transmembrane region" description="Helical" evidence="1">
    <location>
        <begin position="52"/>
        <end position="71"/>
    </location>
</feature>
<keyword evidence="3" id="KW-1185">Reference proteome</keyword>
<dbReference type="Proteomes" id="UP000838821">
    <property type="component" value="Unassembled WGS sequence"/>
</dbReference>
<proteinExistence type="predicted"/>
<comment type="caution">
    <text evidence="2">The sequence shown here is derived from an EMBL/GenBank/DDBJ whole genome shotgun (WGS) entry which is preliminary data.</text>
</comment>